<dbReference type="Gene3D" id="3.40.50.720">
    <property type="entry name" value="NAD(P)-binding Rossmann-like Domain"/>
    <property type="match status" value="1"/>
</dbReference>
<dbReference type="Pfam" id="PF02254">
    <property type="entry name" value="TrkA_N"/>
    <property type="match status" value="1"/>
</dbReference>
<feature type="transmembrane region" description="Helical" evidence="8">
    <location>
        <begin position="181"/>
        <end position="207"/>
    </location>
</feature>
<feature type="domain" description="RCK N-terminal" evidence="9">
    <location>
        <begin position="413"/>
        <end position="529"/>
    </location>
</feature>
<feature type="transmembrane region" description="Helical" evidence="8">
    <location>
        <begin position="33"/>
        <end position="52"/>
    </location>
</feature>
<dbReference type="Proteomes" id="UP001060414">
    <property type="component" value="Chromosome"/>
</dbReference>
<dbReference type="InterPro" id="IPR036291">
    <property type="entry name" value="NAD(P)-bd_dom_sf"/>
</dbReference>
<dbReference type="SUPFAM" id="SSF116726">
    <property type="entry name" value="TrkA C-terminal domain-like"/>
    <property type="match status" value="2"/>
</dbReference>
<feature type="transmembrane region" description="Helical" evidence="8">
    <location>
        <begin position="329"/>
        <end position="352"/>
    </location>
</feature>
<dbReference type="InterPro" id="IPR036721">
    <property type="entry name" value="RCK_C_sf"/>
</dbReference>
<keyword evidence="4" id="KW-0630">Potassium</keyword>
<evidence type="ECO:0000256" key="5">
    <source>
        <dbReference type="ARBA" id="ARBA00022692"/>
    </source>
</evidence>
<dbReference type="PROSITE" id="PS51202">
    <property type="entry name" value="RCK_C"/>
    <property type="match status" value="2"/>
</dbReference>
<keyword evidence="6 8" id="KW-1133">Transmembrane helix</keyword>
<reference evidence="11" key="1">
    <citation type="journal article" date="2022" name="Environ. Microbiol.">
        <title>Geoalkalibacter halelectricus SAP #1 sp. nov. possessing extracellular electron transfer and mineral#reducing capabilities from a haloalkaline environment.</title>
        <authorList>
            <person name="Yadav S."/>
            <person name="Singh R."/>
            <person name="Sundharam S.S."/>
            <person name="Chaudhary S."/>
            <person name="Krishnamurthi S."/>
            <person name="Patil S.A."/>
        </authorList>
    </citation>
    <scope>NUCLEOTIDE SEQUENCE</scope>
    <source>
        <strain evidence="11">SAP-1</strain>
    </source>
</reference>
<sequence>MNVSMEHIFTEMALILGISAAIGFLATRLKQPLIVAFIAVGILVGPSGLDLVASHQQMHLLAEMGIAILLFVVGLKLDLHLIRTMGPVALATGLGQVLFTSVFGFLIALGLGMSPIGALYVAVALTFSSTIIIVKLLSDKREIDSLHGRIAIGFLIVQDIAVVLAMILLTALGAGDESGGLMLASIGVIIKGIFLLATLGLLMRYVLPRLMDQVARSQELLLLFSIAWAVLLASGGELLGFSKEVGAFLAGISLATTPYREAISSRLVSLRDFLLLFFFINLGSQLDLSVLGAQIGSALIFSVFVLIGNPIIVMIIMGIMGYRKRTGFLAGLTVAQISEFSLILAALGLSLGHIDQETMGLVTLVGLITIGTSTYMILYSHQLYEKISPLLGIFERRIPHRERDEDSSDHTEEADVILFGLGRYGRNIATNLLARHKRVLGVDFDPQVVAECRVQGLPVRYGDAEDPEILEHLPLHSTQWVVNATPGYEANLTLLKALRAHGFGGKVVLTAHSTAEARMYREAGADRVLWPFVDAAEQAVDYLTTSTDTISANIPWPVTLGEVRLRPGSHAVGKHIRDLDVRALTGASIIAVDRAGQSHFDPGPDFLLMAADRLVLLGARESLDKAKGLLEESKAQETEPGGRTFRIEEVPLIVDSPWQGRSLAELNLRGRCGITVIGIRRGEEKITSPSPNEILRPGDVLVVVGSLDAIENACRQQP</sequence>
<keyword evidence="3" id="KW-0813">Transport</keyword>
<keyword evidence="7 8" id="KW-0472">Membrane</keyword>
<evidence type="ECO:0000256" key="8">
    <source>
        <dbReference type="SAM" id="Phobius"/>
    </source>
</evidence>
<evidence type="ECO:0000256" key="4">
    <source>
        <dbReference type="ARBA" id="ARBA00022538"/>
    </source>
</evidence>
<keyword evidence="4" id="KW-0406">Ion transport</keyword>
<feature type="transmembrane region" description="Helical" evidence="8">
    <location>
        <begin position="219"/>
        <end position="239"/>
    </location>
</feature>
<feature type="transmembrane region" description="Helical" evidence="8">
    <location>
        <begin position="6"/>
        <end position="26"/>
    </location>
</feature>
<dbReference type="EMBL" id="CP092109">
    <property type="protein sequence ID" value="UWZ81047.1"/>
    <property type="molecule type" value="Genomic_DNA"/>
</dbReference>
<protein>
    <submittedName>
        <fullName evidence="11">Cation:proton antiporter</fullName>
    </submittedName>
</protein>
<evidence type="ECO:0000256" key="1">
    <source>
        <dbReference type="ARBA" id="ARBA00004141"/>
    </source>
</evidence>
<feature type="transmembrane region" description="Helical" evidence="8">
    <location>
        <begin position="358"/>
        <end position="378"/>
    </location>
</feature>
<evidence type="ECO:0000256" key="2">
    <source>
        <dbReference type="ARBA" id="ARBA00005551"/>
    </source>
</evidence>
<evidence type="ECO:0000256" key="7">
    <source>
        <dbReference type="ARBA" id="ARBA00023136"/>
    </source>
</evidence>
<evidence type="ECO:0000313" key="11">
    <source>
        <dbReference type="EMBL" id="UWZ81047.1"/>
    </source>
</evidence>
<dbReference type="Gene3D" id="3.30.70.1450">
    <property type="entry name" value="Regulator of K+ conductance, C-terminal domain"/>
    <property type="match status" value="2"/>
</dbReference>
<gene>
    <name evidence="11" type="ORF">L9S41_06545</name>
</gene>
<name>A0ABY5ZPG4_9BACT</name>
<dbReference type="PANTHER" id="PTHR42751">
    <property type="entry name" value="SODIUM/HYDROGEN EXCHANGER FAMILY/TRKA DOMAIN PROTEIN"/>
    <property type="match status" value="1"/>
</dbReference>
<feature type="transmembrane region" description="Helical" evidence="8">
    <location>
        <begin position="273"/>
        <end position="293"/>
    </location>
</feature>
<keyword evidence="4" id="KW-0633">Potassium transport</keyword>
<keyword evidence="5 8" id="KW-0812">Transmembrane</keyword>
<feature type="domain" description="RCK C-terminal" evidence="10">
    <location>
        <begin position="634"/>
        <end position="718"/>
    </location>
</feature>
<comment type="subcellular location">
    <subcellularLocation>
        <location evidence="1">Membrane</location>
        <topology evidence="1">Multi-pass membrane protein</topology>
    </subcellularLocation>
</comment>
<evidence type="ECO:0000313" key="12">
    <source>
        <dbReference type="Proteomes" id="UP001060414"/>
    </source>
</evidence>
<dbReference type="PROSITE" id="PS51201">
    <property type="entry name" value="RCK_N"/>
    <property type="match status" value="1"/>
</dbReference>
<dbReference type="SUPFAM" id="SSF51735">
    <property type="entry name" value="NAD(P)-binding Rossmann-fold domains"/>
    <property type="match status" value="1"/>
</dbReference>
<dbReference type="PANTHER" id="PTHR42751:SF3">
    <property type="entry name" value="SODIUM_GLUTAMATE SYMPORTER"/>
    <property type="match status" value="1"/>
</dbReference>
<accession>A0ABY5ZPG4</accession>
<comment type="similarity">
    <text evidence="2">Belongs to the monovalent cation:proton antiporter 2 (CPA2) transporter (TC 2.A.37) family.</text>
</comment>
<feature type="domain" description="RCK C-terminal" evidence="10">
    <location>
        <begin position="547"/>
        <end position="632"/>
    </location>
</feature>
<dbReference type="RefSeq" id="WP_260749417.1">
    <property type="nucleotide sequence ID" value="NZ_CP092109.1"/>
</dbReference>
<dbReference type="InterPro" id="IPR006153">
    <property type="entry name" value="Cation/H_exchanger_TM"/>
</dbReference>
<evidence type="ECO:0000259" key="9">
    <source>
        <dbReference type="PROSITE" id="PS51201"/>
    </source>
</evidence>
<feature type="transmembrane region" description="Helical" evidence="8">
    <location>
        <begin position="58"/>
        <end position="77"/>
    </location>
</feature>
<dbReference type="Gene3D" id="1.20.1530.20">
    <property type="match status" value="1"/>
</dbReference>
<dbReference type="Pfam" id="PF00999">
    <property type="entry name" value="Na_H_Exchanger"/>
    <property type="match status" value="1"/>
</dbReference>
<dbReference type="InterPro" id="IPR003148">
    <property type="entry name" value="RCK_N"/>
</dbReference>
<evidence type="ECO:0000256" key="3">
    <source>
        <dbReference type="ARBA" id="ARBA00022448"/>
    </source>
</evidence>
<feature type="transmembrane region" description="Helical" evidence="8">
    <location>
        <begin position="117"/>
        <end position="138"/>
    </location>
</feature>
<feature type="transmembrane region" description="Helical" evidence="8">
    <location>
        <begin position="299"/>
        <end position="322"/>
    </location>
</feature>
<dbReference type="Pfam" id="PF02080">
    <property type="entry name" value="TrkA_C"/>
    <property type="match status" value="2"/>
</dbReference>
<feature type="transmembrane region" description="Helical" evidence="8">
    <location>
        <begin position="89"/>
        <end position="111"/>
    </location>
</feature>
<feature type="transmembrane region" description="Helical" evidence="8">
    <location>
        <begin position="150"/>
        <end position="175"/>
    </location>
</feature>
<evidence type="ECO:0000256" key="6">
    <source>
        <dbReference type="ARBA" id="ARBA00022989"/>
    </source>
</evidence>
<organism evidence="11 12">
    <name type="scientific">Geoalkalibacter halelectricus</name>
    <dbReference type="NCBI Taxonomy" id="2847045"/>
    <lineage>
        <taxon>Bacteria</taxon>
        <taxon>Pseudomonadati</taxon>
        <taxon>Thermodesulfobacteriota</taxon>
        <taxon>Desulfuromonadia</taxon>
        <taxon>Desulfuromonadales</taxon>
        <taxon>Geoalkalibacteraceae</taxon>
        <taxon>Geoalkalibacter</taxon>
    </lineage>
</organism>
<keyword evidence="12" id="KW-1185">Reference proteome</keyword>
<dbReference type="InterPro" id="IPR038770">
    <property type="entry name" value="Na+/solute_symporter_sf"/>
</dbReference>
<evidence type="ECO:0000259" key="10">
    <source>
        <dbReference type="PROSITE" id="PS51202"/>
    </source>
</evidence>
<proteinExistence type="inferred from homology"/>
<dbReference type="InterPro" id="IPR006037">
    <property type="entry name" value="RCK_C"/>
</dbReference>